<dbReference type="RefSeq" id="WP_167574774.1">
    <property type="nucleotide sequence ID" value="NZ_CP050321.1"/>
</dbReference>
<dbReference type="Proteomes" id="UP000503580">
    <property type="component" value="Chromosome"/>
</dbReference>
<dbReference type="Pfam" id="PF00563">
    <property type="entry name" value="EAL"/>
    <property type="match status" value="1"/>
</dbReference>
<evidence type="ECO:0000259" key="1">
    <source>
        <dbReference type="PROSITE" id="PS50883"/>
    </source>
</evidence>
<gene>
    <name evidence="2" type="ORF">GY169_00830</name>
</gene>
<dbReference type="PROSITE" id="PS50883">
    <property type="entry name" value="EAL"/>
    <property type="match status" value="1"/>
</dbReference>
<dbReference type="AlphaFoldDB" id="A0A6G9RGJ2"/>
<dbReference type="PANTHER" id="PTHR33121:SF70">
    <property type="entry name" value="SIGNALING PROTEIN YKOW"/>
    <property type="match status" value="1"/>
</dbReference>
<dbReference type="CDD" id="cd01948">
    <property type="entry name" value="EAL"/>
    <property type="match status" value="1"/>
</dbReference>
<feature type="domain" description="EAL" evidence="1">
    <location>
        <begin position="1"/>
        <end position="252"/>
    </location>
</feature>
<accession>A0A6G9RGJ2</accession>
<keyword evidence="3" id="KW-1185">Reference proteome</keyword>
<dbReference type="InterPro" id="IPR050706">
    <property type="entry name" value="Cyclic-di-GMP_PDE-like"/>
</dbReference>
<dbReference type="InterPro" id="IPR035919">
    <property type="entry name" value="EAL_sf"/>
</dbReference>
<evidence type="ECO:0000313" key="3">
    <source>
        <dbReference type="Proteomes" id="UP000503580"/>
    </source>
</evidence>
<dbReference type="InterPro" id="IPR001633">
    <property type="entry name" value="EAL_dom"/>
</dbReference>
<proteinExistence type="predicted"/>
<dbReference type="SMART" id="SM00052">
    <property type="entry name" value="EAL"/>
    <property type="match status" value="1"/>
</dbReference>
<reference evidence="2 3" key="1">
    <citation type="submission" date="2020-02" db="EMBL/GenBank/DDBJ databases">
        <title>Whole genome PO2S7.</title>
        <authorList>
            <person name="Singha K.M."/>
        </authorList>
    </citation>
    <scope>NUCLEOTIDE SEQUENCE [LARGE SCALE GENOMIC DNA]</scope>
    <source>
        <strain evidence="2 3">PO2S7</strain>
    </source>
</reference>
<dbReference type="PANTHER" id="PTHR33121">
    <property type="entry name" value="CYCLIC DI-GMP PHOSPHODIESTERASE PDEF"/>
    <property type="match status" value="1"/>
</dbReference>
<dbReference type="EMBL" id="CP050321">
    <property type="protein sequence ID" value="QIR25423.1"/>
    <property type="molecule type" value="Genomic_DNA"/>
</dbReference>
<organism evidence="2 3">
    <name type="scientific">Kluyvera genomosp. 3</name>
    <dbReference type="NCBI Taxonomy" id="2774055"/>
    <lineage>
        <taxon>Bacteria</taxon>
        <taxon>Pseudomonadati</taxon>
        <taxon>Pseudomonadota</taxon>
        <taxon>Gammaproteobacteria</taxon>
        <taxon>Enterobacterales</taxon>
        <taxon>Enterobacteriaceae</taxon>
        <taxon>Kluyvera</taxon>
    </lineage>
</organism>
<dbReference type="SUPFAM" id="SSF141868">
    <property type="entry name" value="EAL domain-like"/>
    <property type="match status" value="1"/>
</dbReference>
<dbReference type="GO" id="GO:0071111">
    <property type="term" value="F:cyclic-guanylate-specific phosphodiesterase activity"/>
    <property type="evidence" value="ECO:0007669"/>
    <property type="project" value="InterPro"/>
</dbReference>
<dbReference type="KEGG" id="kgn:GY169_00830"/>
<name>A0A6G9RGJ2_9ENTR</name>
<evidence type="ECO:0000313" key="2">
    <source>
        <dbReference type="EMBL" id="QIR25423.1"/>
    </source>
</evidence>
<protein>
    <submittedName>
        <fullName evidence="2">EAL domain-containing protein</fullName>
    </submittedName>
</protein>
<sequence>MDKSAHYVVRCVENAKFDVGIDFVIQPIFDLSRFACIGGEVLVRGTHRRNVVPPVEFIQHLEENGTIVDMGYYVMEKSLSFIAQKRADDQEEFMYTLNISAVQLNDPEFAYHALGIVETRHLRTAQLVFEITSGQVALTEVARQNLQTLQDDGINIAWDGIGTLAALQERLAYWIPDYIKLDRSCLACGQQDETEQILQLIAQHDIDVIIEGVENYTQTSNMLKQGVKFGQGYLFSRPISKESFQREYMQHQQAQTRASHAHR</sequence>
<dbReference type="Gene3D" id="3.20.20.450">
    <property type="entry name" value="EAL domain"/>
    <property type="match status" value="1"/>
</dbReference>